<name>A0A4U0VC98_9PEZI</name>
<dbReference type="Proteomes" id="UP000310066">
    <property type="component" value="Unassembled WGS sequence"/>
</dbReference>
<feature type="region of interest" description="Disordered" evidence="1">
    <location>
        <begin position="18"/>
        <end position="54"/>
    </location>
</feature>
<evidence type="ECO:0000256" key="1">
    <source>
        <dbReference type="SAM" id="MobiDB-lite"/>
    </source>
</evidence>
<sequence length="123" mass="13509">MGDLLHDMIFVHLKGEREDAAKSGEDANANCQQTAGRAYETKPGGTPDHPGRAELMEDVNQTDPKMRVEREGTAGVVKADASRGTECDTDKKAEADNETEVNRRRSGWLEAAQSMGAPWYPYI</sequence>
<comment type="caution">
    <text evidence="2">The sequence shown here is derived from an EMBL/GenBank/DDBJ whole genome shotgun (WGS) entry which is preliminary data.</text>
</comment>
<dbReference type="EMBL" id="NAJP01000008">
    <property type="protein sequence ID" value="TKA46597.1"/>
    <property type="molecule type" value="Genomic_DNA"/>
</dbReference>
<organism evidence="2 3">
    <name type="scientific">Friedmanniomyces endolithicus</name>
    <dbReference type="NCBI Taxonomy" id="329885"/>
    <lineage>
        <taxon>Eukaryota</taxon>
        <taxon>Fungi</taxon>
        <taxon>Dikarya</taxon>
        <taxon>Ascomycota</taxon>
        <taxon>Pezizomycotina</taxon>
        <taxon>Dothideomycetes</taxon>
        <taxon>Dothideomycetidae</taxon>
        <taxon>Mycosphaerellales</taxon>
        <taxon>Teratosphaeriaceae</taxon>
        <taxon>Friedmanniomyces</taxon>
    </lineage>
</organism>
<feature type="region of interest" description="Disordered" evidence="1">
    <location>
        <begin position="67"/>
        <end position="104"/>
    </location>
</feature>
<reference evidence="2 3" key="1">
    <citation type="submission" date="2017-03" db="EMBL/GenBank/DDBJ databases">
        <title>Genomes of endolithic fungi from Antarctica.</title>
        <authorList>
            <person name="Coleine C."/>
            <person name="Masonjones S."/>
            <person name="Stajich J.E."/>
        </authorList>
    </citation>
    <scope>NUCLEOTIDE SEQUENCE [LARGE SCALE GENOMIC DNA]</scope>
    <source>
        <strain evidence="2 3">CCFEE 5311</strain>
    </source>
</reference>
<protein>
    <submittedName>
        <fullName evidence="2">Uncharacterized protein</fullName>
    </submittedName>
</protein>
<dbReference type="AlphaFoldDB" id="A0A4U0VC98"/>
<gene>
    <name evidence="2" type="ORF">B0A54_02429</name>
</gene>
<evidence type="ECO:0000313" key="2">
    <source>
        <dbReference type="EMBL" id="TKA46597.1"/>
    </source>
</evidence>
<dbReference type="OrthoDB" id="3816001at2759"/>
<proteinExistence type="predicted"/>
<evidence type="ECO:0000313" key="3">
    <source>
        <dbReference type="Proteomes" id="UP000310066"/>
    </source>
</evidence>
<feature type="compositionally biased region" description="Basic and acidic residues" evidence="1">
    <location>
        <begin position="80"/>
        <end position="103"/>
    </location>
</feature>
<accession>A0A4U0VC98</accession>